<protein>
    <submittedName>
        <fullName evidence="1">Uncharacterized protein</fullName>
    </submittedName>
</protein>
<dbReference type="AlphaFoldDB" id="A0A2J0YSW4"/>
<organism evidence="1 2">
    <name type="scientific">Rhizobium meliloti</name>
    <name type="common">Ensifer meliloti</name>
    <name type="synonym">Sinorhizobium meliloti</name>
    <dbReference type="NCBI Taxonomy" id="382"/>
    <lineage>
        <taxon>Bacteria</taxon>
        <taxon>Pseudomonadati</taxon>
        <taxon>Pseudomonadota</taxon>
        <taxon>Alphaproteobacteria</taxon>
        <taxon>Hyphomicrobiales</taxon>
        <taxon>Rhizobiaceae</taxon>
        <taxon>Sinorhizobium/Ensifer group</taxon>
        <taxon>Sinorhizobium</taxon>
    </lineage>
</organism>
<evidence type="ECO:0000313" key="2">
    <source>
        <dbReference type="Proteomes" id="UP000231987"/>
    </source>
</evidence>
<name>A0A2J0YSW4_RHIML</name>
<dbReference type="EMBL" id="NJGD01000042">
    <property type="protein sequence ID" value="PJR08476.1"/>
    <property type="molecule type" value="Genomic_DNA"/>
</dbReference>
<accession>A0A2J0YSW4</accession>
<reference evidence="1 2" key="1">
    <citation type="submission" date="2017-06" db="EMBL/GenBank/DDBJ databases">
        <title>Ensifer strains isolated from leguminous trees and herbs display diverse denitrification phenotypes with some acting as strong N2O sinks.</title>
        <authorList>
            <person name="Woliy K."/>
            <person name="Mania D."/>
            <person name="Bakken L.R."/>
            <person name="Frostegard A."/>
        </authorList>
    </citation>
    <scope>NUCLEOTIDE SEQUENCE [LARGE SCALE GENOMIC DNA]</scope>
    <source>
        <strain evidence="1 2">AC50a</strain>
    </source>
</reference>
<proteinExistence type="predicted"/>
<comment type="caution">
    <text evidence="1">The sequence shown here is derived from an EMBL/GenBank/DDBJ whole genome shotgun (WGS) entry which is preliminary data.</text>
</comment>
<gene>
    <name evidence="1" type="ORF">CEJ86_32850</name>
</gene>
<dbReference type="Proteomes" id="UP000231987">
    <property type="component" value="Unassembled WGS sequence"/>
</dbReference>
<evidence type="ECO:0000313" key="1">
    <source>
        <dbReference type="EMBL" id="PJR08476.1"/>
    </source>
</evidence>
<sequence length="74" mass="8598">MTVYLTVLRQPTVSENRYNLRQEDDGTWTVFDIFTGLPAEVNDVEQVGLEMEQADDLVDLLNLLYIKRRRGSVH</sequence>